<dbReference type="SMART" id="SM00451">
    <property type="entry name" value="ZnF_U1"/>
    <property type="match status" value="4"/>
</dbReference>
<dbReference type="PROSITE" id="PS00028">
    <property type="entry name" value="ZINC_FINGER_C2H2_1"/>
    <property type="match status" value="2"/>
</dbReference>
<protein>
    <submittedName>
        <fullName evidence="8">Zinc finger matrin-type protein 1-like</fullName>
    </submittedName>
</protein>
<dbReference type="SMART" id="SM00355">
    <property type="entry name" value="ZnF_C2H2"/>
    <property type="match status" value="4"/>
</dbReference>
<dbReference type="Ensembl" id="ENSECRT00000013595.1">
    <property type="protein sequence ID" value="ENSECRP00000013362.1"/>
    <property type="gene ID" value="ENSECRG00000008912.1"/>
</dbReference>
<dbReference type="SUPFAM" id="SSF57667">
    <property type="entry name" value="beta-beta-alpha zinc fingers"/>
    <property type="match status" value="4"/>
</dbReference>
<feature type="compositionally biased region" description="Basic and acidic residues" evidence="6">
    <location>
        <begin position="620"/>
        <end position="644"/>
    </location>
</feature>
<dbReference type="InterPro" id="IPR003604">
    <property type="entry name" value="Matrin/U1-like-C_Znf_C2H2"/>
</dbReference>
<dbReference type="GeneTree" id="ENSGT00940000159101"/>
<keyword evidence="5" id="KW-0539">Nucleus</keyword>
<dbReference type="AlphaFoldDB" id="A0A8C4X8X6"/>
<feature type="compositionally biased region" description="Basic residues" evidence="6">
    <location>
        <begin position="668"/>
        <end position="687"/>
    </location>
</feature>
<evidence type="ECO:0000256" key="5">
    <source>
        <dbReference type="ARBA" id="ARBA00023242"/>
    </source>
</evidence>
<evidence type="ECO:0000313" key="8">
    <source>
        <dbReference type="Ensembl" id="ENSECRP00000013362.1"/>
    </source>
</evidence>
<evidence type="ECO:0000256" key="4">
    <source>
        <dbReference type="ARBA" id="ARBA00022833"/>
    </source>
</evidence>
<sequence length="709" mass="80390">MQDTSLCPCESDIPLEKMTKMHPFFIKHCTLGGVLPENEISLCQTHLSLFFEQHMDSVLRKIRGKKIYIVVDETTDSRDHIILIIAIGAQISDEELQKLFTDTFCNVCGAVLQFESQRISHYEGKKHAQKVKQYFQTRKRELETDAKKCESKNFQNYENVDKNRFCSLCNMVFSSVVVAQSHYSGKIHAKKLRKQGSTQSSASSATLTAIPHEGNNVLSEIISISIPDSPATPIPEAPKEDIVSSPQEPKMEPVVSSVDFNDCNKYCELCSASFYNPTMAQQHYSGKKHSRNAKRQKLLKDMGEKTVPSESETNTVGVGIFPCPICSITLNSIEVYQSHMQGNKHQLKESKVSNLIKDSKRKVYVSFQEELSDYVQVQKARGLSPKYVTKGNEKDETEEYDEECDKIITSDCSYSSFSPSGLFHGGNGNKKWHKLKVNHRCKNERSLDTVNFGFLPQNIRHGPCKSRDAFVFSPRNTLSTQPGFQDKYFASPVPPSAQEKLAQTGESVEATLIKCSRFEHQNVYDPSAESLVTIDPYFRRDSLNKPATYFMTNIYSSTQENIVPSQPSLGIKPPRDLSKVNDGFSLSQFLQSAKFLSTRESNGSCQGSSSDANDSSYYDQGRRPKRDFPENSKSENDSDTEEKTPRKKHKHNHSDSKRGCEVNGQKRDKSKHRKEKESRSKHRKDKKKKEETDSRTEEEKLWDESIIGL</sequence>
<organism evidence="8 9">
    <name type="scientific">Erpetoichthys calabaricus</name>
    <name type="common">Rope fish</name>
    <name type="synonym">Calamoichthys calabaricus</name>
    <dbReference type="NCBI Taxonomy" id="27687"/>
    <lineage>
        <taxon>Eukaryota</taxon>
        <taxon>Metazoa</taxon>
        <taxon>Chordata</taxon>
        <taxon>Craniata</taxon>
        <taxon>Vertebrata</taxon>
        <taxon>Euteleostomi</taxon>
        <taxon>Actinopterygii</taxon>
        <taxon>Polypteriformes</taxon>
        <taxon>Polypteridae</taxon>
        <taxon>Erpetoichthys</taxon>
    </lineage>
</organism>
<dbReference type="Gene3D" id="3.30.160.60">
    <property type="entry name" value="Classic Zinc Finger"/>
    <property type="match status" value="4"/>
</dbReference>
<keyword evidence="4" id="KW-0862">Zinc</keyword>
<dbReference type="InterPro" id="IPR000690">
    <property type="entry name" value="Matrin/U1-C_Znf_C2H2"/>
</dbReference>
<evidence type="ECO:0000256" key="3">
    <source>
        <dbReference type="ARBA" id="ARBA00022771"/>
    </source>
</evidence>
<reference evidence="8" key="1">
    <citation type="submission" date="2021-06" db="EMBL/GenBank/DDBJ databases">
        <authorList>
            <consortium name="Wellcome Sanger Institute Data Sharing"/>
        </authorList>
    </citation>
    <scope>NUCLEOTIDE SEQUENCE [LARGE SCALE GENOMIC DNA]</scope>
</reference>
<feature type="region of interest" description="Disordered" evidence="6">
    <location>
        <begin position="229"/>
        <end position="250"/>
    </location>
</feature>
<dbReference type="PANTHER" id="PTHR46742:SF2">
    <property type="entry name" value="ZINC FINGER MATRIN-TYPE PROTEIN 1"/>
    <property type="match status" value="1"/>
</dbReference>
<dbReference type="GO" id="GO:0003676">
    <property type="term" value="F:nucleic acid binding"/>
    <property type="evidence" value="ECO:0007669"/>
    <property type="project" value="InterPro"/>
</dbReference>
<proteinExistence type="predicted"/>
<dbReference type="Proteomes" id="UP000694620">
    <property type="component" value="Chromosome 7"/>
</dbReference>
<evidence type="ECO:0000259" key="7">
    <source>
        <dbReference type="PROSITE" id="PS50171"/>
    </source>
</evidence>
<feature type="region of interest" description="Disordered" evidence="6">
    <location>
        <begin position="599"/>
        <end position="709"/>
    </location>
</feature>
<feature type="compositionally biased region" description="Basic and acidic residues" evidence="6">
    <location>
        <begin position="653"/>
        <end position="667"/>
    </location>
</feature>
<name>A0A8C4X8X6_ERPCA</name>
<reference evidence="8" key="3">
    <citation type="submission" date="2025-09" db="UniProtKB">
        <authorList>
            <consortium name="Ensembl"/>
        </authorList>
    </citation>
    <scope>IDENTIFICATION</scope>
</reference>
<dbReference type="GO" id="GO:0008270">
    <property type="term" value="F:zinc ion binding"/>
    <property type="evidence" value="ECO:0007669"/>
    <property type="project" value="UniProtKB-KW"/>
</dbReference>
<dbReference type="Pfam" id="PF12874">
    <property type="entry name" value="zf-met"/>
    <property type="match status" value="4"/>
</dbReference>
<dbReference type="InterPro" id="IPR013087">
    <property type="entry name" value="Znf_C2H2_type"/>
</dbReference>
<dbReference type="PANTHER" id="PTHR46742">
    <property type="entry name" value="LYSINE-RICH COILED-COIL PROTEIN 1"/>
    <property type="match status" value="1"/>
</dbReference>
<keyword evidence="9" id="KW-1185">Reference proteome</keyword>
<reference evidence="8" key="2">
    <citation type="submission" date="2025-08" db="UniProtKB">
        <authorList>
            <consortium name="Ensembl"/>
        </authorList>
    </citation>
    <scope>IDENTIFICATION</scope>
</reference>
<evidence type="ECO:0000256" key="2">
    <source>
        <dbReference type="ARBA" id="ARBA00022723"/>
    </source>
</evidence>
<dbReference type="GO" id="GO:0005634">
    <property type="term" value="C:nucleus"/>
    <property type="evidence" value="ECO:0007669"/>
    <property type="project" value="UniProtKB-SubCell"/>
</dbReference>
<dbReference type="PROSITE" id="PS50171">
    <property type="entry name" value="ZF_MATRIN"/>
    <property type="match status" value="1"/>
</dbReference>
<evidence type="ECO:0000256" key="6">
    <source>
        <dbReference type="SAM" id="MobiDB-lite"/>
    </source>
</evidence>
<keyword evidence="2" id="KW-0479">Metal-binding</keyword>
<comment type="subcellular location">
    <subcellularLocation>
        <location evidence="1">Nucleus</location>
    </subcellularLocation>
</comment>
<feature type="compositionally biased region" description="Low complexity" evidence="6">
    <location>
        <begin position="608"/>
        <end position="619"/>
    </location>
</feature>
<accession>A0A8C4X8X6</accession>
<dbReference type="InterPro" id="IPR036236">
    <property type="entry name" value="Znf_C2H2_sf"/>
</dbReference>
<feature type="domain" description="Matrin-type" evidence="7">
    <location>
        <begin position="265"/>
        <end position="295"/>
    </location>
</feature>
<evidence type="ECO:0000256" key="1">
    <source>
        <dbReference type="ARBA" id="ARBA00004123"/>
    </source>
</evidence>
<keyword evidence="3" id="KW-0863">Zinc-finger</keyword>
<gene>
    <name evidence="8" type="primary">zmat1</name>
</gene>
<evidence type="ECO:0000313" key="9">
    <source>
        <dbReference type="Proteomes" id="UP000694620"/>
    </source>
</evidence>
<feature type="compositionally biased region" description="Basic and acidic residues" evidence="6">
    <location>
        <begin position="688"/>
        <end position="703"/>
    </location>
</feature>